<gene>
    <name evidence="1" type="ORF">FB559_5668</name>
</gene>
<dbReference type="RefSeq" id="WP_141959164.1">
    <property type="nucleotide sequence ID" value="NZ_VFOZ01000001.1"/>
</dbReference>
<protein>
    <recommendedName>
        <fullName evidence="3">Insertion element protein</fullName>
    </recommendedName>
</protein>
<dbReference type="OrthoDB" id="4243321at2"/>
<dbReference type="AlphaFoldDB" id="A0A543CS73"/>
<dbReference type="Proteomes" id="UP000316096">
    <property type="component" value="Unassembled WGS sequence"/>
</dbReference>
<dbReference type="EMBL" id="VFOZ01000001">
    <property type="protein sequence ID" value="TQL99966.1"/>
    <property type="molecule type" value="Genomic_DNA"/>
</dbReference>
<dbReference type="SUPFAM" id="SSF57783">
    <property type="entry name" value="Zinc beta-ribbon"/>
    <property type="match status" value="1"/>
</dbReference>
<sequence length="64" mass="7125">MTERAVPFYCPYCGDEDLEPYESDGGWHCRACTRAFRLRYVGTGALSAATDPGLPSGEHKEARR</sequence>
<evidence type="ECO:0008006" key="3">
    <source>
        <dbReference type="Google" id="ProtNLM"/>
    </source>
</evidence>
<proteinExistence type="predicted"/>
<keyword evidence="2" id="KW-1185">Reference proteome</keyword>
<reference evidence="1 2" key="1">
    <citation type="submission" date="2019-06" db="EMBL/GenBank/DDBJ databases">
        <title>Sequencing the genomes of 1000 actinobacteria strains.</title>
        <authorList>
            <person name="Klenk H.-P."/>
        </authorList>
    </citation>
    <scope>NUCLEOTIDE SEQUENCE [LARGE SCALE GENOMIC DNA]</scope>
    <source>
        <strain evidence="1 2">DSM 102200</strain>
    </source>
</reference>
<evidence type="ECO:0000313" key="2">
    <source>
        <dbReference type="Proteomes" id="UP000316096"/>
    </source>
</evidence>
<evidence type="ECO:0000313" key="1">
    <source>
        <dbReference type="EMBL" id="TQL99966.1"/>
    </source>
</evidence>
<accession>A0A543CS73</accession>
<name>A0A543CS73_9ACTN</name>
<organism evidence="1 2">
    <name type="scientific">Actinoallomurus bryophytorum</name>
    <dbReference type="NCBI Taxonomy" id="1490222"/>
    <lineage>
        <taxon>Bacteria</taxon>
        <taxon>Bacillati</taxon>
        <taxon>Actinomycetota</taxon>
        <taxon>Actinomycetes</taxon>
        <taxon>Streptosporangiales</taxon>
        <taxon>Thermomonosporaceae</taxon>
        <taxon>Actinoallomurus</taxon>
    </lineage>
</organism>
<comment type="caution">
    <text evidence="1">The sequence shown here is derived from an EMBL/GenBank/DDBJ whole genome shotgun (WGS) entry which is preliminary data.</text>
</comment>